<accession>A0AAU8N1S4</accession>
<feature type="domain" description="DUF4189" evidence="1">
    <location>
        <begin position="21"/>
        <end position="114"/>
    </location>
</feature>
<dbReference type="Pfam" id="PF13827">
    <property type="entry name" value="DUF4189"/>
    <property type="match status" value="1"/>
</dbReference>
<evidence type="ECO:0000259" key="1">
    <source>
        <dbReference type="Pfam" id="PF13827"/>
    </source>
</evidence>
<protein>
    <submittedName>
        <fullName evidence="2">DUF4189 domain-containing protein</fullName>
    </submittedName>
</protein>
<dbReference type="RefSeq" id="WP_363800794.1">
    <property type="nucleotide sequence ID" value="NZ_CP159925.1"/>
</dbReference>
<organism evidence="2">
    <name type="scientific">Lysobacter firmicutimachus</name>
    <dbReference type="NCBI Taxonomy" id="1792846"/>
    <lineage>
        <taxon>Bacteria</taxon>
        <taxon>Pseudomonadati</taxon>
        <taxon>Pseudomonadota</taxon>
        <taxon>Gammaproteobacteria</taxon>
        <taxon>Lysobacterales</taxon>
        <taxon>Lysobacteraceae</taxon>
        <taxon>Lysobacter</taxon>
    </lineage>
</organism>
<gene>
    <name evidence="2" type="ORF">ABU614_06630</name>
</gene>
<reference evidence="2" key="1">
    <citation type="submission" date="2024-06" db="EMBL/GenBank/DDBJ databases">
        <authorList>
            <person name="Li S."/>
        </authorList>
    </citation>
    <scope>NUCLEOTIDE SEQUENCE</scope>
    <source>
        <strain evidence="2">SR10</strain>
    </source>
</reference>
<dbReference type="InterPro" id="IPR025240">
    <property type="entry name" value="DUF4189"/>
</dbReference>
<evidence type="ECO:0000313" key="2">
    <source>
        <dbReference type="EMBL" id="XCO77445.1"/>
    </source>
</evidence>
<name>A0AAU8N1S4_9GAMM</name>
<dbReference type="EMBL" id="CP159925">
    <property type="protein sequence ID" value="XCO77445.1"/>
    <property type="molecule type" value="Genomic_DNA"/>
</dbReference>
<proteinExistence type="predicted"/>
<dbReference type="AlphaFoldDB" id="A0AAU8N1S4"/>
<sequence>MATCGPIPTTRPAGPQWRSQWGAVASDSTGEFGIVSGMKSERAARKAAVEECAKRGGVSCSANFTFHNQCAAVASSESVSFSQGAPTEEKAKELAMRECEAAQSGRCWLYYSGCSLPVQVN</sequence>